<keyword evidence="2" id="KW-1185">Reference proteome</keyword>
<dbReference type="EMBL" id="BTGU01000005">
    <property type="protein sequence ID" value="GMN35413.1"/>
    <property type="molecule type" value="Genomic_DNA"/>
</dbReference>
<dbReference type="Proteomes" id="UP001187192">
    <property type="component" value="Unassembled WGS sequence"/>
</dbReference>
<accession>A0AA87ZXR9</accession>
<reference evidence="1" key="1">
    <citation type="submission" date="2023-07" db="EMBL/GenBank/DDBJ databases">
        <title>draft genome sequence of fig (Ficus carica).</title>
        <authorList>
            <person name="Takahashi T."/>
            <person name="Nishimura K."/>
        </authorList>
    </citation>
    <scope>NUCLEOTIDE SEQUENCE</scope>
</reference>
<organism evidence="1 2">
    <name type="scientific">Ficus carica</name>
    <name type="common">Common fig</name>
    <dbReference type="NCBI Taxonomy" id="3494"/>
    <lineage>
        <taxon>Eukaryota</taxon>
        <taxon>Viridiplantae</taxon>
        <taxon>Streptophyta</taxon>
        <taxon>Embryophyta</taxon>
        <taxon>Tracheophyta</taxon>
        <taxon>Spermatophyta</taxon>
        <taxon>Magnoliopsida</taxon>
        <taxon>eudicotyledons</taxon>
        <taxon>Gunneridae</taxon>
        <taxon>Pentapetalae</taxon>
        <taxon>rosids</taxon>
        <taxon>fabids</taxon>
        <taxon>Rosales</taxon>
        <taxon>Moraceae</taxon>
        <taxon>Ficeae</taxon>
        <taxon>Ficus</taxon>
    </lineage>
</organism>
<comment type="caution">
    <text evidence="1">The sequence shown here is derived from an EMBL/GenBank/DDBJ whole genome shotgun (WGS) entry which is preliminary data.</text>
</comment>
<proteinExistence type="predicted"/>
<evidence type="ECO:0000313" key="1">
    <source>
        <dbReference type="EMBL" id="GMN35413.1"/>
    </source>
</evidence>
<name>A0AA87ZXR9_FICCA</name>
<protein>
    <submittedName>
        <fullName evidence="1">Uncharacterized protein</fullName>
    </submittedName>
</protein>
<dbReference type="AlphaFoldDB" id="A0AA87ZXR9"/>
<gene>
    <name evidence="1" type="ORF">TIFTF001_005296</name>
</gene>
<sequence length="68" mass="8018">MEREPPKSSHKMEMELDRISDLPEHIIEQILSHWRILDAASKDMYLVKQVEYTSFDYVKEGSSMALYA</sequence>
<evidence type="ECO:0000313" key="2">
    <source>
        <dbReference type="Proteomes" id="UP001187192"/>
    </source>
</evidence>